<gene>
    <name evidence="1" type="primary">LOC102600939</name>
</gene>
<dbReference type="OrthoDB" id="10256176at2759"/>
<dbReference type="EnsemblPlants" id="PGSC0003DMT400051617">
    <property type="protein sequence ID" value="PGSC0003DMT400051617"/>
    <property type="gene ID" value="PGSC0003DMG400020045"/>
</dbReference>
<reference evidence="2" key="1">
    <citation type="journal article" date="2011" name="Nature">
        <title>Genome sequence and analysis of the tuber crop potato.</title>
        <authorList>
            <consortium name="The Potato Genome Sequencing Consortium"/>
        </authorList>
    </citation>
    <scope>NUCLEOTIDE SEQUENCE [LARGE SCALE GENOMIC DNA]</scope>
    <source>
        <strain evidence="2">cv. DM1-3 516 R44</strain>
    </source>
</reference>
<dbReference type="AlphaFoldDB" id="M1BRY2"/>
<proteinExistence type="predicted"/>
<reference evidence="1" key="2">
    <citation type="submission" date="2015-06" db="UniProtKB">
        <authorList>
            <consortium name="EnsemblPlants"/>
        </authorList>
    </citation>
    <scope>IDENTIFICATION</scope>
    <source>
        <strain evidence="1">DM1-3 516 R44</strain>
    </source>
</reference>
<dbReference type="Gramene" id="PGSC0003DMT400051617">
    <property type="protein sequence ID" value="PGSC0003DMT400051617"/>
    <property type="gene ID" value="PGSC0003DMG400020045"/>
</dbReference>
<organism evidence="1 2">
    <name type="scientific">Solanum tuberosum</name>
    <name type="common">Potato</name>
    <dbReference type="NCBI Taxonomy" id="4113"/>
    <lineage>
        <taxon>Eukaryota</taxon>
        <taxon>Viridiplantae</taxon>
        <taxon>Streptophyta</taxon>
        <taxon>Embryophyta</taxon>
        <taxon>Tracheophyta</taxon>
        <taxon>Spermatophyta</taxon>
        <taxon>Magnoliopsida</taxon>
        <taxon>eudicotyledons</taxon>
        <taxon>Gunneridae</taxon>
        <taxon>Pentapetalae</taxon>
        <taxon>asterids</taxon>
        <taxon>lamiids</taxon>
        <taxon>Solanales</taxon>
        <taxon>Solanaceae</taxon>
        <taxon>Solanoideae</taxon>
        <taxon>Solaneae</taxon>
        <taxon>Solanum</taxon>
    </lineage>
</organism>
<accession>M1BRY2</accession>
<evidence type="ECO:0000313" key="2">
    <source>
        <dbReference type="Proteomes" id="UP000011115"/>
    </source>
</evidence>
<sequence>MQGYVVVVAAQRVDSLQFLPYRIRKNNVKVAFKQILTCLLLVHKTCKVPENYKY</sequence>
<evidence type="ECO:0000313" key="1">
    <source>
        <dbReference type="EnsemblPlants" id="PGSC0003DMT400051617"/>
    </source>
</evidence>
<dbReference type="Proteomes" id="UP000011115">
    <property type="component" value="Unassembled WGS sequence"/>
</dbReference>
<keyword evidence="2" id="KW-1185">Reference proteome</keyword>
<protein>
    <submittedName>
        <fullName evidence="1">Speckle-type POZ protein</fullName>
    </submittedName>
</protein>
<dbReference type="HOGENOM" id="CLU_3054179_0_0_1"/>
<name>M1BRY2_SOLTU</name>
<dbReference type="ExpressionAtlas" id="M1BRY2">
    <property type="expression patterns" value="baseline and differential"/>
</dbReference>